<name>A0ABQ9GN14_9NEOP</name>
<sequence>MKLLECRDPRSARRTLHSRCKCVVRQAAGVVRSTSPEDTLPLQAVAPACLFTLGGVRLDIPLWPCGLHTRPWEVRQDNSRHLRAKLHTTQANGTGAIFYTREYVPIKLLAIAANSSTAAQIGMLQASFGNVSTAVPLSPPSASGLQGDTSFCFVSWTLTPELVPHPLSSHILLPISCVASCEDGAAEERRNLMASSRCLLVLIVDSRCSEAETCHELGMKYLQSSLLSIQACRSSDVAAVIPVTTAAFVRERERERESPRRPEVGHRCNWSSSSPRPLTIPDCVDDNPRSSVHSYPSPSVWIDWLVAGNTSRQSRLTHVASSQTDGPEIVLPHPAPSTASFHRPKTRSSSYMLFSSRLLYFAPWPRDLISPGASFSSKKLTSPDGCSPGGQYIFQTAFGAATTRLISVNRIPLPAGSPQDFRMQESCRTMPLVGGFSRGSPVYQSLAFRRCSILTSLHPHRGSKPPYLEPPKSLHFKRLLNIATLWGKLSHAGAGLDVKRHQIISHACSMELRSGDLAGQGIMHTPRGARLCCRSDIGTHVILLCDWFLQCDEIWSEARMYNVTYVRRTRHALLNEYQRRPGCIAYGSPYHPRRSSGMASEDTHTCGSNNRVQELFSVTRCRLWRQDAVGTSYHPHSPTLREHSHVTPKHFGNSDICELSTCLCGKVYREWTNGTTGNNRRGTCGVPRAIDVQGERRLQQCVKTNRQAAVEQLTVHMTGCSGTAHSPYDRLQWNSSQSI</sequence>
<protein>
    <submittedName>
        <fullName evidence="2">Uncharacterized protein</fullName>
    </submittedName>
</protein>
<comment type="caution">
    <text evidence="2">The sequence shown here is derived from an EMBL/GenBank/DDBJ whole genome shotgun (WGS) entry which is preliminary data.</text>
</comment>
<gene>
    <name evidence="2" type="ORF">PR048_024219</name>
</gene>
<keyword evidence="3" id="KW-1185">Reference proteome</keyword>
<feature type="region of interest" description="Disordered" evidence="1">
    <location>
        <begin position="317"/>
        <end position="344"/>
    </location>
</feature>
<dbReference type="Proteomes" id="UP001159363">
    <property type="component" value="Chromosome 9"/>
</dbReference>
<evidence type="ECO:0000256" key="1">
    <source>
        <dbReference type="SAM" id="MobiDB-lite"/>
    </source>
</evidence>
<feature type="compositionally biased region" description="Basic and acidic residues" evidence="1">
    <location>
        <begin position="251"/>
        <end position="266"/>
    </location>
</feature>
<feature type="region of interest" description="Disordered" evidence="1">
    <location>
        <begin position="251"/>
        <end position="274"/>
    </location>
</feature>
<evidence type="ECO:0000313" key="3">
    <source>
        <dbReference type="Proteomes" id="UP001159363"/>
    </source>
</evidence>
<proteinExistence type="predicted"/>
<reference evidence="2 3" key="1">
    <citation type="submission" date="2023-02" db="EMBL/GenBank/DDBJ databases">
        <title>LHISI_Scaffold_Assembly.</title>
        <authorList>
            <person name="Stuart O.P."/>
            <person name="Cleave R."/>
            <person name="Magrath M.J.L."/>
            <person name="Mikheyev A.S."/>
        </authorList>
    </citation>
    <scope>NUCLEOTIDE SEQUENCE [LARGE SCALE GENOMIC DNA]</scope>
    <source>
        <strain evidence="2">Daus_M_001</strain>
        <tissue evidence="2">Leg muscle</tissue>
    </source>
</reference>
<evidence type="ECO:0000313" key="2">
    <source>
        <dbReference type="EMBL" id="KAJ8873403.1"/>
    </source>
</evidence>
<accession>A0ABQ9GN14</accession>
<dbReference type="EMBL" id="JARBHB010000010">
    <property type="protein sequence ID" value="KAJ8873403.1"/>
    <property type="molecule type" value="Genomic_DNA"/>
</dbReference>
<organism evidence="2 3">
    <name type="scientific">Dryococelus australis</name>
    <dbReference type="NCBI Taxonomy" id="614101"/>
    <lineage>
        <taxon>Eukaryota</taxon>
        <taxon>Metazoa</taxon>
        <taxon>Ecdysozoa</taxon>
        <taxon>Arthropoda</taxon>
        <taxon>Hexapoda</taxon>
        <taxon>Insecta</taxon>
        <taxon>Pterygota</taxon>
        <taxon>Neoptera</taxon>
        <taxon>Polyneoptera</taxon>
        <taxon>Phasmatodea</taxon>
        <taxon>Verophasmatodea</taxon>
        <taxon>Anareolatae</taxon>
        <taxon>Phasmatidae</taxon>
        <taxon>Eurycanthinae</taxon>
        <taxon>Dryococelus</taxon>
    </lineage>
</organism>